<comment type="function">
    <text evidence="17">Mitochondrial inner membrane calcium uniporter that mediates calcium uptake into mitochondria. Mitochondrial calcium homeostasis plays key roles in cellular physiology and regulates cell bioenergetics, cytoplasmic calcium signals and activation of cell death pathways.</text>
</comment>
<reference evidence="20 21" key="1">
    <citation type="submission" date="2015-04" db="EMBL/GenBank/DDBJ databases">
        <authorList>
            <person name="Heijne W.H."/>
            <person name="Fedorova N.D."/>
            <person name="Nierman W.C."/>
            <person name="Vollebregt A.W."/>
            <person name="Zhao Z."/>
            <person name="Wu L."/>
            <person name="Kumar M."/>
            <person name="Stam H."/>
            <person name="van den Berg M.A."/>
            <person name="Pel H.J."/>
        </authorList>
    </citation>
    <scope>NUCLEOTIDE SEQUENCE [LARGE SCALE GENOMIC DNA]</scope>
    <source>
        <strain evidence="20 21">CBS 393.64</strain>
    </source>
</reference>
<feature type="compositionally biased region" description="Basic and acidic residues" evidence="18">
    <location>
        <begin position="452"/>
        <end position="465"/>
    </location>
</feature>
<keyword evidence="11 17" id="KW-0496">Mitochondrion</keyword>
<evidence type="ECO:0000256" key="8">
    <source>
        <dbReference type="ARBA" id="ARBA00022837"/>
    </source>
</evidence>
<keyword evidence="3 17" id="KW-0813">Transport</keyword>
<dbReference type="Proteomes" id="UP000053958">
    <property type="component" value="Unassembled WGS sequence"/>
</dbReference>
<evidence type="ECO:0000313" key="21">
    <source>
        <dbReference type="Proteomes" id="UP000053958"/>
    </source>
</evidence>
<keyword evidence="12 17" id="KW-0472">Membrane</keyword>
<evidence type="ECO:0000256" key="5">
    <source>
        <dbReference type="ARBA" id="ARBA00022673"/>
    </source>
</evidence>
<feature type="compositionally biased region" description="Acidic residues" evidence="18">
    <location>
        <begin position="192"/>
        <end position="203"/>
    </location>
</feature>
<gene>
    <name evidence="20" type="ORF">T310_7177</name>
</gene>
<dbReference type="AlphaFoldDB" id="A0A0F4YKV9"/>
<evidence type="ECO:0000256" key="15">
    <source>
        <dbReference type="ARBA" id="ARBA00044966"/>
    </source>
</evidence>
<keyword evidence="21" id="KW-1185">Reference proteome</keyword>
<dbReference type="GO" id="GO:1990246">
    <property type="term" value="C:uniplex complex"/>
    <property type="evidence" value="ECO:0007669"/>
    <property type="project" value="TreeGrafter"/>
</dbReference>
<feature type="compositionally biased region" description="Basic residues" evidence="18">
    <location>
        <begin position="440"/>
        <end position="451"/>
    </location>
</feature>
<evidence type="ECO:0000256" key="18">
    <source>
        <dbReference type="SAM" id="MobiDB-lite"/>
    </source>
</evidence>
<evidence type="ECO:0000256" key="17">
    <source>
        <dbReference type="RuleBase" id="RU367035"/>
    </source>
</evidence>
<evidence type="ECO:0000256" key="13">
    <source>
        <dbReference type="ARBA" id="ARBA00023303"/>
    </source>
</evidence>
<evidence type="ECO:0000256" key="12">
    <source>
        <dbReference type="ARBA" id="ARBA00023136"/>
    </source>
</evidence>
<dbReference type="Pfam" id="PF04678">
    <property type="entry name" value="MCU"/>
    <property type="match status" value="1"/>
</dbReference>
<evidence type="ECO:0000256" key="7">
    <source>
        <dbReference type="ARBA" id="ARBA00022792"/>
    </source>
</evidence>
<evidence type="ECO:0000256" key="14">
    <source>
        <dbReference type="ARBA" id="ARBA00036634"/>
    </source>
</evidence>
<evidence type="ECO:0000256" key="11">
    <source>
        <dbReference type="ARBA" id="ARBA00023128"/>
    </source>
</evidence>
<feature type="region of interest" description="Disordered" evidence="18">
    <location>
        <begin position="176"/>
        <end position="217"/>
    </location>
</feature>
<dbReference type="RefSeq" id="XP_013325476.1">
    <property type="nucleotide sequence ID" value="XM_013470022.1"/>
</dbReference>
<sequence>MSYALRCRAARTCSRRALETTISRIRAATNSDLRFYTTPPATIALETHVRSSSQRQHASSATELQLLGRNRKRFNIDNIRRYASQAEESSSTGEDNPGLQEAVSLLKLILPVTTHEHDDHDQKDVEPLALLVHPQQPLSYLERLIQAEVPPIKGEHDQLRPPTVSFLAMEVQDDALKPKSASRHEKHHAGDGDEEKPPEDESASDLRGGPGEGGVEMYRNLEKSEPEAVNQGRFVRWSSSTEIGDFIRDAARAREFLVAIEGSPLGNIPVGVPSFNDRTYYLRMRLRKISQKLKDLAVVKHECDMLAHRGAQRMALGGLGVLVVWWYVVYRLTFQTSLGWDTMEPVTYLVSLSALMCGYAWFLYHNREISYRSALDFTINRRQQRLYKMKVFDLQAWESLVDEANELRREIKTVAAEYDVDWDETADEHDVQVTEELKKERHHRNGHHSERKSKDIHDEAEWRVN</sequence>
<evidence type="ECO:0000256" key="1">
    <source>
        <dbReference type="ARBA" id="ARBA00004448"/>
    </source>
</evidence>
<dbReference type="GO" id="GO:0036444">
    <property type="term" value="P:calcium import into the mitochondrion"/>
    <property type="evidence" value="ECO:0007669"/>
    <property type="project" value="TreeGrafter"/>
</dbReference>
<comment type="similarity">
    <text evidence="2 17">Belongs to the MCU (TC 1.A.77) family.</text>
</comment>
<dbReference type="InterPro" id="IPR039055">
    <property type="entry name" value="MCU_fam"/>
</dbReference>
<dbReference type="GO" id="GO:0005262">
    <property type="term" value="F:calcium channel activity"/>
    <property type="evidence" value="ECO:0007669"/>
    <property type="project" value="UniProtKB-UniRule"/>
</dbReference>
<evidence type="ECO:0000256" key="4">
    <source>
        <dbReference type="ARBA" id="ARBA00022568"/>
    </source>
</evidence>
<keyword evidence="6 17" id="KW-0812">Transmembrane</keyword>
<name>A0A0F4YKV9_RASE3</name>
<comment type="subcellular location">
    <subcellularLocation>
        <location evidence="1 17">Mitochondrion inner membrane</location>
        <topology evidence="1 17">Multi-pass membrane protein</topology>
    </subcellularLocation>
</comment>
<dbReference type="InterPro" id="IPR006769">
    <property type="entry name" value="MCU_C"/>
</dbReference>
<dbReference type="OrthoDB" id="278338at2759"/>
<organism evidence="20 21">
    <name type="scientific">Rasamsonia emersonii (strain ATCC 16479 / CBS 393.64 / IMI 116815)</name>
    <dbReference type="NCBI Taxonomy" id="1408163"/>
    <lineage>
        <taxon>Eukaryota</taxon>
        <taxon>Fungi</taxon>
        <taxon>Dikarya</taxon>
        <taxon>Ascomycota</taxon>
        <taxon>Pezizomycotina</taxon>
        <taxon>Eurotiomycetes</taxon>
        <taxon>Eurotiomycetidae</taxon>
        <taxon>Eurotiales</taxon>
        <taxon>Trichocomaceae</taxon>
        <taxon>Rasamsonia</taxon>
    </lineage>
</organism>
<feature type="transmembrane region" description="Helical" evidence="17">
    <location>
        <begin position="346"/>
        <end position="364"/>
    </location>
</feature>
<dbReference type="EMBL" id="LASV01000409">
    <property type="protein sequence ID" value="KKA18864.1"/>
    <property type="molecule type" value="Genomic_DNA"/>
</dbReference>
<comment type="subunit">
    <text evidence="15">Homotetramer, assembles in a dimer or dimers configuration with two interfaces.</text>
</comment>
<keyword evidence="13 17" id="KW-0407">Ion channel</keyword>
<comment type="function">
    <text evidence="16">Highly selective calcium channel localized to the inner mitochondrial membrane, which mediates calcium uptake into the mitochondrial matrix. Mitochondrial calcium homeostasis plays key roles in cellular physiology and regulates ATP production, cytoplasmic calcium signals and activation of cell death pathways. Sufficient to operate as a pore-forming channel without the need of calcium-sensor or auxiliary subunit.</text>
</comment>
<keyword evidence="5 17" id="KW-0107">Calcium channel</keyword>
<dbReference type="GO" id="GO:0015292">
    <property type="term" value="F:uniporter activity"/>
    <property type="evidence" value="ECO:0007669"/>
    <property type="project" value="UniProtKB-UniRule"/>
</dbReference>
<evidence type="ECO:0000256" key="16">
    <source>
        <dbReference type="ARBA" id="ARBA00045938"/>
    </source>
</evidence>
<dbReference type="GeneID" id="25319453"/>
<evidence type="ECO:0000256" key="6">
    <source>
        <dbReference type="ARBA" id="ARBA00022692"/>
    </source>
</evidence>
<keyword evidence="10 17" id="KW-0406">Ion transport</keyword>
<evidence type="ECO:0000256" key="3">
    <source>
        <dbReference type="ARBA" id="ARBA00022448"/>
    </source>
</evidence>
<comment type="catalytic activity">
    <reaction evidence="14">
        <text>Ca(2+)(in) = Ca(2+)(out)</text>
        <dbReference type="Rhea" id="RHEA:29671"/>
        <dbReference type="ChEBI" id="CHEBI:29108"/>
    </reaction>
</comment>
<protein>
    <recommendedName>
        <fullName evidence="17">Calcium uniporter protein</fullName>
    </recommendedName>
</protein>
<feature type="region of interest" description="Disordered" evidence="18">
    <location>
        <begin position="436"/>
        <end position="465"/>
    </location>
</feature>
<keyword evidence="4 17" id="KW-0109">Calcium transport</keyword>
<feature type="transmembrane region" description="Helical" evidence="17">
    <location>
        <begin position="314"/>
        <end position="334"/>
    </location>
</feature>
<feature type="domain" description="Calcium uniporter protein C-terminal" evidence="19">
    <location>
        <begin position="281"/>
        <end position="400"/>
    </location>
</feature>
<accession>A0A0F4YKV9</accession>
<dbReference type="STRING" id="1408163.A0A0F4YKV9"/>
<evidence type="ECO:0000259" key="19">
    <source>
        <dbReference type="Pfam" id="PF04678"/>
    </source>
</evidence>
<evidence type="ECO:0000256" key="2">
    <source>
        <dbReference type="ARBA" id="ARBA00005653"/>
    </source>
</evidence>
<evidence type="ECO:0000313" key="20">
    <source>
        <dbReference type="EMBL" id="KKA18864.1"/>
    </source>
</evidence>
<evidence type="ECO:0000256" key="10">
    <source>
        <dbReference type="ARBA" id="ARBA00023065"/>
    </source>
</evidence>
<evidence type="ECO:0000256" key="9">
    <source>
        <dbReference type="ARBA" id="ARBA00022989"/>
    </source>
</evidence>
<keyword evidence="7 17" id="KW-0999">Mitochondrion inner membrane</keyword>
<keyword evidence="9 17" id="KW-1133">Transmembrane helix</keyword>
<dbReference type="PANTHER" id="PTHR13462:SF10">
    <property type="entry name" value="CALCIUM UNIPORTER PROTEIN, MITOCHONDRIAL"/>
    <property type="match status" value="1"/>
</dbReference>
<dbReference type="GO" id="GO:0051560">
    <property type="term" value="P:mitochondrial calcium ion homeostasis"/>
    <property type="evidence" value="ECO:0007669"/>
    <property type="project" value="UniProtKB-UniRule"/>
</dbReference>
<dbReference type="PANTHER" id="PTHR13462">
    <property type="entry name" value="CALCIUM UNIPORTER PROTEIN, MITOCHONDRIAL"/>
    <property type="match status" value="1"/>
</dbReference>
<proteinExistence type="inferred from homology"/>
<keyword evidence="8 17" id="KW-0106">Calcium</keyword>
<comment type="caution">
    <text evidence="20">The sequence shown here is derived from an EMBL/GenBank/DDBJ whole genome shotgun (WGS) entry which is preliminary data.</text>
</comment>